<name>A0ABU1RS68_9GAMM</name>
<keyword evidence="1" id="KW-0472">Membrane</keyword>
<evidence type="ECO:0000313" key="2">
    <source>
        <dbReference type="EMBL" id="MDR6840949.1"/>
    </source>
</evidence>
<protein>
    <submittedName>
        <fullName evidence="2">Membrane protein</fullName>
    </submittedName>
</protein>
<accession>A0ABU1RS68</accession>
<keyword evidence="1" id="KW-1133">Transmembrane helix</keyword>
<reference evidence="2 3" key="1">
    <citation type="submission" date="2023-07" db="EMBL/GenBank/DDBJ databases">
        <title>Sorghum-associated microbial communities from plants grown in Nebraska, USA.</title>
        <authorList>
            <person name="Schachtman D."/>
        </authorList>
    </citation>
    <scope>NUCLEOTIDE SEQUENCE [LARGE SCALE GENOMIC DNA]</scope>
    <source>
        <strain evidence="2 3">BE107</strain>
    </source>
</reference>
<keyword evidence="1" id="KW-0812">Transmembrane</keyword>
<evidence type="ECO:0000256" key="1">
    <source>
        <dbReference type="SAM" id="Phobius"/>
    </source>
</evidence>
<sequence length="50" mass="5488">MSWLGMLLIVLGIYLALKVAGFALKLALWVLVIAGVYWLLAPYLGLPVPF</sequence>
<proteinExistence type="predicted"/>
<dbReference type="Proteomes" id="UP001254759">
    <property type="component" value="Unassembled WGS sequence"/>
</dbReference>
<dbReference type="EMBL" id="JAVDTT010000001">
    <property type="protein sequence ID" value="MDR6840949.1"/>
    <property type="molecule type" value="Genomic_DNA"/>
</dbReference>
<gene>
    <name evidence="2" type="ORF">J2W94_001213</name>
</gene>
<evidence type="ECO:0000313" key="3">
    <source>
        <dbReference type="Proteomes" id="UP001254759"/>
    </source>
</evidence>
<feature type="transmembrane region" description="Helical" evidence="1">
    <location>
        <begin position="7"/>
        <end position="40"/>
    </location>
</feature>
<keyword evidence="3" id="KW-1185">Reference proteome</keyword>
<organism evidence="2 3">
    <name type="scientific">Pseudoxanthomonas sacheonensis</name>
    <dbReference type="NCBI Taxonomy" id="443615"/>
    <lineage>
        <taxon>Bacteria</taxon>
        <taxon>Pseudomonadati</taxon>
        <taxon>Pseudomonadota</taxon>
        <taxon>Gammaproteobacteria</taxon>
        <taxon>Lysobacterales</taxon>
        <taxon>Lysobacteraceae</taxon>
        <taxon>Pseudoxanthomonas</taxon>
    </lineage>
</organism>
<comment type="caution">
    <text evidence="2">The sequence shown here is derived from an EMBL/GenBank/DDBJ whole genome shotgun (WGS) entry which is preliminary data.</text>
</comment>
<dbReference type="RefSeq" id="WP_310091133.1">
    <property type="nucleotide sequence ID" value="NZ_JAVDTT010000001.1"/>
</dbReference>